<dbReference type="RefSeq" id="WP_203663932.1">
    <property type="nucleotide sequence ID" value="NZ_BAAAZM010000023.1"/>
</dbReference>
<evidence type="ECO:0000313" key="2">
    <source>
        <dbReference type="EMBL" id="GID15567.1"/>
    </source>
</evidence>
<keyword evidence="3" id="KW-1185">Reference proteome</keyword>
<keyword evidence="1" id="KW-1133">Transmembrane helix</keyword>
<dbReference type="PANTHER" id="PTHR42305:SF1">
    <property type="entry name" value="MEMBRANE PROTEIN RV1733C-RELATED"/>
    <property type="match status" value="1"/>
</dbReference>
<dbReference type="EMBL" id="BOMB01000044">
    <property type="protein sequence ID" value="GID15567.1"/>
    <property type="molecule type" value="Genomic_DNA"/>
</dbReference>
<dbReference type="InterPro" id="IPR039708">
    <property type="entry name" value="MT1774/Rv1733c-like"/>
</dbReference>
<dbReference type="Proteomes" id="UP000612808">
    <property type="component" value="Unassembled WGS sequence"/>
</dbReference>
<keyword evidence="1" id="KW-0812">Transmembrane</keyword>
<protein>
    <submittedName>
        <fullName evidence="2">Uncharacterized protein</fullName>
    </submittedName>
</protein>
<feature type="transmembrane region" description="Helical" evidence="1">
    <location>
        <begin position="150"/>
        <end position="170"/>
    </location>
</feature>
<dbReference type="PANTHER" id="PTHR42305">
    <property type="entry name" value="MEMBRANE PROTEIN RV1733C-RELATED"/>
    <property type="match status" value="1"/>
</dbReference>
<proteinExistence type="predicted"/>
<name>A0A8J3JFP0_9ACTN</name>
<evidence type="ECO:0000313" key="3">
    <source>
        <dbReference type="Proteomes" id="UP000612808"/>
    </source>
</evidence>
<feature type="transmembrane region" description="Helical" evidence="1">
    <location>
        <begin position="35"/>
        <end position="59"/>
    </location>
</feature>
<organism evidence="2 3">
    <name type="scientific">Actinocatenispora rupis</name>
    <dbReference type="NCBI Taxonomy" id="519421"/>
    <lineage>
        <taxon>Bacteria</taxon>
        <taxon>Bacillati</taxon>
        <taxon>Actinomycetota</taxon>
        <taxon>Actinomycetes</taxon>
        <taxon>Micromonosporales</taxon>
        <taxon>Micromonosporaceae</taxon>
        <taxon>Actinocatenispora</taxon>
    </lineage>
</organism>
<accession>A0A8J3JFP0</accession>
<comment type="caution">
    <text evidence="2">The sequence shown here is derived from an EMBL/GenBank/DDBJ whole genome shotgun (WGS) entry which is preliminary data.</text>
</comment>
<gene>
    <name evidence="2" type="ORF">Aru02nite_64560</name>
</gene>
<evidence type="ECO:0000256" key="1">
    <source>
        <dbReference type="SAM" id="Phobius"/>
    </source>
</evidence>
<reference evidence="2" key="1">
    <citation type="submission" date="2021-01" db="EMBL/GenBank/DDBJ databases">
        <title>Whole genome shotgun sequence of Actinocatenispora rupis NBRC 107355.</title>
        <authorList>
            <person name="Komaki H."/>
            <person name="Tamura T."/>
        </authorList>
    </citation>
    <scope>NUCLEOTIDE SEQUENCE</scope>
    <source>
        <strain evidence="2">NBRC 107355</strain>
    </source>
</reference>
<sequence>MSVLSGPAARLARFGRLVGIGRNPLRRASDRIEGAVLAVVVVACLAAIPAGVITGRAVVAGGQRTATRLAAAGHPTAAVLLADPWASSASDQPPTDVPVRARWSLGGHTYTGTIRVAPGRHRGDTVPIRVDRTGRPLPAPESATRIVSEGIGAGLAVPFGTASVALLFWWSVRWLLDRRRYADWAGEWRAGRCRDVRRRRPGSADT</sequence>
<keyword evidence="1" id="KW-0472">Membrane</keyword>
<dbReference type="AlphaFoldDB" id="A0A8J3JFP0"/>